<dbReference type="PANTHER" id="PTHR43553">
    <property type="entry name" value="HEAVY METAL TRANSPORTER"/>
    <property type="match status" value="1"/>
</dbReference>
<dbReference type="SUPFAM" id="SSF52540">
    <property type="entry name" value="P-loop containing nucleoside triphosphate hydrolases"/>
    <property type="match status" value="2"/>
</dbReference>
<comment type="function">
    <text evidence="10">Probably part of an ABC transporter complex. Responsible for energy coupling to the transport system.</text>
</comment>
<keyword evidence="4" id="KW-1003">Cell membrane</keyword>
<dbReference type="OrthoDB" id="501320at2"/>
<reference evidence="12 13" key="1">
    <citation type="submission" date="2016-11" db="EMBL/GenBank/DDBJ databases">
        <authorList>
            <person name="Jaros S."/>
            <person name="Januszkiewicz K."/>
            <person name="Wedrychowicz H."/>
        </authorList>
    </citation>
    <scope>NUCLEOTIDE SEQUENCE [LARGE SCALE GENOMIC DNA]</scope>
    <source>
        <strain evidence="12 13">DSM 21758</strain>
    </source>
</reference>
<dbReference type="GO" id="GO:0042626">
    <property type="term" value="F:ATPase-coupled transmembrane transporter activity"/>
    <property type="evidence" value="ECO:0007669"/>
    <property type="project" value="TreeGrafter"/>
</dbReference>
<evidence type="ECO:0000256" key="7">
    <source>
        <dbReference type="ARBA" id="ARBA00022840"/>
    </source>
</evidence>
<feature type="domain" description="ABC transporter" evidence="11">
    <location>
        <begin position="292"/>
        <end position="520"/>
    </location>
</feature>
<keyword evidence="3" id="KW-0813">Transport</keyword>
<evidence type="ECO:0000313" key="13">
    <source>
        <dbReference type="Proteomes" id="UP000184310"/>
    </source>
</evidence>
<keyword evidence="7 12" id="KW-0067">ATP-binding</keyword>
<evidence type="ECO:0000259" key="11">
    <source>
        <dbReference type="PROSITE" id="PS50893"/>
    </source>
</evidence>
<protein>
    <submittedName>
        <fullName evidence="12">Energy-coupling factor transport system ATP-binding protein</fullName>
    </submittedName>
</protein>
<keyword evidence="5" id="KW-0677">Repeat</keyword>
<sequence>MEFIKINNLNYKYPDKQESSVKDINLSLDKEEILLVLGKSGSGKSTLCKALTGAVPYFYGGEISGEVKLYGENIENMPHTVRASNISMVFQDPEKQLLMNKVHREVAFGLSNIGVESKEIRRRVWETLEFIGITHLAFRDIKTLSGGEKQKVALASALAYMPRCIVMDEPTSQLDPVASEDIINLVKKINEDLGITFIVVEQRVDKWFSLADKICYMEDGKIDFLGTKDDFYKKAKNERELFLPDYLRLQKLCKIQDYSLSIKQIRKLFREKSKEFLQTKKSIETKLGETVIEIKNLSSDYEGLSVLKDINFILKKSSILGVMGENGAGKSTLMKCIMNLKDYKGNIKILGKDNKKVSLKDLSKYVAYVSQNPNDYISKDTVYEELKFTLANHGIQDEKYIEDILKNLDIYNIKDQNPKDLSGGQRQRVAIATMLVLKPKVIILDEPTRGLDNKLKEDLGELLLKLKKQGSSIIVITHDMNFNYTYCDELMLLLNGEIVASGTKDEIIKNSIFYSTNINKILGGHMYSLKSVTSSMCGEKL</sequence>
<evidence type="ECO:0000313" key="12">
    <source>
        <dbReference type="EMBL" id="SHJ40249.1"/>
    </source>
</evidence>
<evidence type="ECO:0000256" key="6">
    <source>
        <dbReference type="ARBA" id="ARBA00022741"/>
    </source>
</evidence>
<keyword evidence="13" id="KW-1185">Reference proteome</keyword>
<dbReference type="InterPro" id="IPR050095">
    <property type="entry name" value="ECF_ABC_transporter_ATP-bd"/>
</dbReference>
<name>A0A1M6J0T2_9CLOT</name>
<evidence type="ECO:0000256" key="3">
    <source>
        <dbReference type="ARBA" id="ARBA00022448"/>
    </source>
</evidence>
<evidence type="ECO:0000256" key="10">
    <source>
        <dbReference type="ARBA" id="ARBA00025157"/>
    </source>
</evidence>
<evidence type="ECO:0000256" key="9">
    <source>
        <dbReference type="ARBA" id="ARBA00023136"/>
    </source>
</evidence>
<evidence type="ECO:0000256" key="8">
    <source>
        <dbReference type="ARBA" id="ARBA00022967"/>
    </source>
</evidence>
<dbReference type="GO" id="GO:0016887">
    <property type="term" value="F:ATP hydrolysis activity"/>
    <property type="evidence" value="ECO:0007669"/>
    <property type="project" value="InterPro"/>
</dbReference>
<dbReference type="Gene3D" id="3.40.50.300">
    <property type="entry name" value="P-loop containing nucleotide triphosphate hydrolases"/>
    <property type="match status" value="2"/>
</dbReference>
<proteinExistence type="inferred from homology"/>
<evidence type="ECO:0000256" key="5">
    <source>
        <dbReference type="ARBA" id="ARBA00022737"/>
    </source>
</evidence>
<dbReference type="GO" id="GO:0005524">
    <property type="term" value="F:ATP binding"/>
    <property type="evidence" value="ECO:0007669"/>
    <property type="project" value="UniProtKB-KW"/>
</dbReference>
<dbReference type="PROSITE" id="PS00211">
    <property type="entry name" value="ABC_TRANSPORTER_1"/>
    <property type="match status" value="2"/>
</dbReference>
<comment type="subcellular location">
    <subcellularLocation>
        <location evidence="1">Cell membrane</location>
        <topology evidence="1">Peripheral membrane protein</topology>
    </subcellularLocation>
</comment>
<accession>A0A1M6J0T2</accession>
<feature type="domain" description="ABC transporter" evidence="11">
    <location>
        <begin position="4"/>
        <end position="244"/>
    </location>
</feature>
<evidence type="ECO:0000256" key="1">
    <source>
        <dbReference type="ARBA" id="ARBA00004202"/>
    </source>
</evidence>
<dbReference type="InterPro" id="IPR027417">
    <property type="entry name" value="P-loop_NTPase"/>
</dbReference>
<dbReference type="RefSeq" id="WP_072986719.1">
    <property type="nucleotide sequence ID" value="NZ_FQZB01000008.1"/>
</dbReference>
<dbReference type="PROSITE" id="PS50893">
    <property type="entry name" value="ABC_TRANSPORTER_2"/>
    <property type="match status" value="2"/>
</dbReference>
<keyword evidence="9" id="KW-0472">Membrane</keyword>
<dbReference type="InterPro" id="IPR003439">
    <property type="entry name" value="ABC_transporter-like_ATP-bd"/>
</dbReference>
<dbReference type="Proteomes" id="UP000184310">
    <property type="component" value="Unassembled WGS sequence"/>
</dbReference>
<keyword evidence="6" id="KW-0547">Nucleotide-binding</keyword>
<dbReference type="GO" id="GO:0043190">
    <property type="term" value="C:ATP-binding cassette (ABC) transporter complex"/>
    <property type="evidence" value="ECO:0007669"/>
    <property type="project" value="TreeGrafter"/>
</dbReference>
<organism evidence="12 13">
    <name type="scientific">Clostridium cavendishii DSM 21758</name>
    <dbReference type="NCBI Taxonomy" id="1121302"/>
    <lineage>
        <taxon>Bacteria</taxon>
        <taxon>Bacillati</taxon>
        <taxon>Bacillota</taxon>
        <taxon>Clostridia</taxon>
        <taxon>Eubacteriales</taxon>
        <taxon>Clostridiaceae</taxon>
        <taxon>Clostridium</taxon>
    </lineage>
</organism>
<dbReference type="STRING" id="1121302.SAMN02745163_01877"/>
<gene>
    <name evidence="12" type="ORF">SAMN02745163_01877</name>
</gene>
<dbReference type="NCBIfam" id="NF010167">
    <property type="entry name" value="PRK13648.1"/>
    <property type="match status" value="2"/>
</dbReference>
<dbReference type="EMBL" id="FQZB01000008">
    <property type="protein sequence ID" value="SHJ40249.1"/>
    <property type="molecule type" value="Genomic_DNA"/>
</dbReference>
<dbReference type="InterPro" id="IPR003593">
    <property type="entry name" value="AAA+_ATPase"/>
</dbReference>
<comment type="similarity">
    <text evidence="2">Belongs to the ABC transporter superfamily.</text>
</comment>
<dbReference type="SMART" id="SM00382">
    <property type="entry name" value="AAA"/>
    <property type="match status" value="2"/>
</dbReference>
<evidence type="ECO:0000256" key="2">
    <source>
        <dbReference type="ARBA" id="ARBA00005417"/>
    </source>
</evidence>
<keyword evidence="8" id="KW-1278">Translocase</keyword>
<evidence type="ECO:0000256" key="4">
    <source>
        <dbReference type="ARBA" id="ARBA00022475"/>
    </source>
</evidence>
<dbReference type="PANTHER" id="PTHR43553:SF23">
    <property type="entry name" value="ABC TRANSPORTER ATP-BINDING COMPONENT"/>
    <property type="match status" value="1"/>
</dbReference>
<dbReference type="InterPro" id="IPR015856">
    <property type="entry name" value="ABC_transpr_CbiO/EcfA_su"/>
</dbReference>
<dbReference type="InterPro" id="IPR017871">
    <property type="entry name" value="ABC_transporter-like_CS"/>
</dbReference>
<dbReference type="AlphaFoldDB" id="A0A1M6J0T2"/>
<dbReference type="CDD" id="cd03225">
    <property type="entry name" value="ABC_cobalt_CbiO_domain1"/>
    <property type="match status" value="2"/>
</dbReference>
<dbReference type="Pfam" id="PF00005">
    <property type="entry name" value="ABC_tran"/>
    <property type="match status" value="2"/>
</dbReference>